<accession>X0V5J9</accession>
<gene>
    <name evidence="2" type="ORF">S01H1_39579</name>
</gene>
<feature type="non-terminal residue" evidence="2">
    <location>
        <position position="56"/>
    </location>
</feature>
<feature type="compositionally biased region" description="Low complexity" evidence="1">
    <location>
        <begin position="8"/>
        <end position="18"/>
    </location>
</feature>
<feature type="region of interest" description="Disordered" evidence="1">
    <location>
        <begin position="1"/>
        <end position="28"/>
    </location>
</feature>
<name>X0V5J9_9ZZZZ</name>
<dbReference type="EMBL" id="BARS01024995">
    <property type="protein sequence ID" value="GAG13370.1"/>
    <property type="molecule type" value="Genomic_DNA"/>
</dbReference>
<evidence type="ECO:0000256" key="1">
    <source>
        <dbReference type="SAM" id="MobiDB-lite"/>
    </source>
</evidence>
<dbReference type="AlphaFoldDB" id="X0V5J9"/>
<reference evidence="2" key="1">
    <citation type="journal article" date="2014" name="Front. Microbiol.">
        <title>High frequency of phylogenetically diverse reductive dehalogenase-homologous genes in deep subseafloor sedimentary metagenomes.</title>
        <authorList>
            <person name="Kawai M."/>
            <person name="Futagami T."/>
            <person name="Toyoda A."/>
            <person name="Takaki Y."/>
            <person name="Nishi S."/>
            <person name="Hori S."/>
            <person name="Arai W."/>
            <person name="Tsubouchi T."/>
            <person name="Morono Y."/>
            <person name="Uchiyama I."/>
            <person name="Ito T."/>
            <person name="Fujiyama A."/>
            <person name="Inagaki F."/>
            <person name="Takami H."/>
        </authorList>
    </citation>
    <scope>NUCLEOTIDE SEQUENCE</scope>
    <source>
        <strain evidence="2">Expedition CK06-06</strain>
    </source>
</reference>
<evidence type="ECO:0000313" key="2">
    <source>
        <dbReference type="EMBL" id="GAG13370.1"/>
    </source>
</evidence>
<proteinExistence type="predicted"/>
<comment type="caution">
    <text evidence="2">The sequence shown here is derived from an EMBL/GenBank/DDBJ whole genome shotgun (WGS) entry which is preliminary data.</text>
</comment>
<organism evidence="2">
    <name type="scientific">marine sediment metagenome</name>
    <dbReference type="NCBI Taxonomy" id="412755"/>
    <lineage>
        <taxon>unclassified sequences</taxon>
        <taxon>metagenomes</taxon>
        <taxon>ecological metagenomes</taxon>
    </lineage>
</organism>
<feature type="compositionally biased region" description="Acidic residues" evidence="1">
    <location>
        <begin position="19"/>
        <end position="28"/>
    </location>
</feature>
<sequence>MADDVDQDAMAAGWGAALGDDDLEAGNEEGIDEDVAAQWAAMIDENDVQEGEKSGG</sequence>
<protein>
    <submittedName>
        <fullName evidence="2">Uncharacterized protein</fullName>
    </submittedName>
</protein>